<dbReference type="GO" id="GO:0016491">
    <property type="term" value="F:oxidoreductase activity"/>
    <property type="evidence" value="ECO:0007669"/>
    <property type="project" value="UniProtKB-KW"/>
</dbReference>
<dbReference type="InterPro" id="IPR012951">
    <property type="entry name" value="BBE"/>
</dbReference>
<keyword evidence="15" id="KW-1185">Reference proteome</keyword>
<evidence type="ECO:0000259" key="13">
    <source>
        <dbReference type="PROSITE" id="PS51387"/>
    </source>
</evidence>
<keyword evidence="9" id="KW-0274">FAD</keyword>
<keyword evidence="5" id="KW-0964">Secreted</keyword>
<feature type="domain" description="FAD-binding PCMH-type" evidence="13">
    <location>
        <begin position="842"/>
        <end position="1043"/>
    </location>
</feature>
<keyword evidence="12" id="KW-0325">Glycoprotein</keyword>
<evidence type="ECO:0000313" key="15">
    <source>
        <dbReference type="Proteomes" id="UP000682877"/>
    </source>
</evidence>
<sequence>MPKPGFIFRPIHESHVQASVICSKKLGIHFRVRSGGHDYEGVSYVSRIENPFVLIDLSKLRQINIDIEDNSALVQAGATIGELYYRIAEKSKIHGFPAGVYPSVGIGGHITGGAYGSLMRKYGLAADNVLDAKIVDANGKLLDRAAMGEDLFWAIRGGSGGSFGIILSWKIKLVPVPETITVFTVTKTLKQDASFKILLKWQRVADKLVEELFLRVFFTVVGNKANKTVSMAYIGQFLGEKGTLMEVMEKDFPELGLTQKDCIEMNWIKSIIYSSGFPTSSPPPIEILLQAKSPLGKVYFKAKSDFAKELIPVLGLKGMFKKLLEEDVALVIWTPYGGKMDKIPESEIPFPHRNGTIFMIQYYRNWTDSEESNKRIKWIRELYSYMTPYVSSNPRQAYVNYRDLDLGQNKNNSKVNFIEAKIWGANYFKDNFNRLVRIKTKVDPDNFFRHEQTSLQDQFINCVKRNTHVSFPLETTLFAPAKNVSTFSQVLESTAQNLQFLAKSVPKPGFIFRPIHESQVQASIICSKKLGIHFRVRSGGHDFEALSYVSRIEKPFILLDLSKLRQVDVDIETNSAWVQPGATLGELYYSIAEKSKVHGFPAGLCTSVGIGGYMTGGGYGSLMRKYGLAGDNVLDVKMVDANGKLLDRTAMGEDLFWALRGGGGASFGIVLAWKIKLVPVPETLTIFTVTKTLKQDARLKIISKWQQIASKLVNELHIRLLLRADGNTGNKTITMSYLGQFLGEKGTLMKVMEKDFPELGLTQKDCTEMSWIEAALFHGGFPAGSPIEILLQRQSPLGKDYFKATSDFVKEPIPVLGLKGIFKRLIEGKITFLNWTPYGGMMSKISDSAIPFPHRNGTLFKILYYTNWLENDKTSSRKIKWIKEIYSYMTPYVSSNPRQAYVNYRDLDFGQNENNSKVNFIEAKIWGPKYFKDNFNRLVKIKTKVDPDNFFRHEQKKSKVHGYSADLCSSLGIGGHITGGAYGSMMRKYGLGGDNVLDAKIVDANGKLLNRTTMGEDMFWAIRGGGGASFGIILAWKIKLVPVPKTVTVFTVTKTLVQDVGNKILSKWQMVAADKLVEELFIRVIFNVAGNNGNKTVTTSYNALFLGDKGALMKVMKNGFPELGLIPKDCIEMSWIESIV</sequence>
<dbReference type="AlphaFoldDB" id="A0A8S2AXZ0"/>
<accession>A0A8S2AXZ0</accession>
<dbReference type="EMBL" id="LR999458">
    <property type="protein sequence ID" value="CAE6220826.1"/>
    <property type="molecule type" value="Genomic_DNA"/>
</dbReference>
<evidence type="ECO:0000256" key="7">
    <source>
        <dbReference type="ARBA" id="ARBA00022729"/>
    </source>
</evidence>
<evidence type="ECO:0000256" key="12">
    <source>
        <dbReference type="ARBA" id="ARBA00023180"/>
    </source>
</evidence>
<keyword evidence="6" id="KW-0285">Flavoprotein</keyword>
<dbReference type="Pfam" id="PF08031">
    <property type="entry name" value="BBE"/>
    <property type="match status" value="2"/>
</dbReference>
<keyword evidence="4" id="KW-0134">Cell wall</keyword>
<keyword evidence="11" id="KW-1015">Disulfide bond</keyword>
<comment type="similarity">
    <text evidence="3">Belongs to the oxygen-dependent FAD-linked oxidoreductase family.</text>
</comment>
<organism evidence="14 15">
    <name type="scientific">Arabidopsis arenosa</name>
    <name type="common">Sand rock-cress</name>
    <name type="synonym">Cardaminopsis arenosa</name>
    <dbReference type="NCBI Taxonomy" id="38785"/>
    <lineage>
        <taxon>Eukaryota</taxon>
        <taxon>Viridiplantae</taxon>
        <taxon>Streptophyta</taxon>
        <taxon>Embryophyta</taxon>
        <taxon>Tracheophyta</taxon>
        <taxon>Spermatophyta</taxon>
        <taxon>Magnoliopsida</taxon>
        <taxon>eudicotyledons</taxon>
        <taxon>Gunneridae</taxon>
        <taxon>Pentapetalae</taxon>
        <taxon>rosids</taxon>
        <taxon>malvids</taxon>
        <taxon>Brassicales</taxon>
        <taxon>Brassicaceae</taxon>
        <taxon>Camelineae</taxon>
        <taxon>Arabidopsis</taxon>
    </lineage>
</organism>
<dbReference type="Pfam" id="PF01565">
    <property type="entry name" value="FAD_binding_4"/>
    <property type="match status" value="3"/>
</dbReference>
<dbReference type="Gene3D" id="3.30.43.10">
    <property type="entry name" value="Uridine Diphospho-n-acetylenolpyruvylglucosamine Reductase, domain 2"/>
    <property type="match status" value="2"/>
</dbReference>
<comment type="subcellular location">
    <subcellularLocation>
        <location evidence="2">Secreted</location>
        <location evidence="2">Cell wall</location>
    </subcellularLocation>
</comment>
<evidence type="ECO:0000256" key="10">
    <source>
        <dbReference type="ARBA" id="ARBA00023002"/>
    </source>
</evidence>
<dbReference type="InterPro" id="IPR036318">
    <property type="entry name" value="FAD-bd_PCMH-like_sf"/>
</dbReference>
<feature type="domain" description="FAD-binding PCMH-type" evidence="13">
    <location>
        <begin position="504"/>
        <end position="680"/>
    </location>
</feature>
<evidence type="ECO:0000256" key="6">
    <source>
        <dbReference type="ARBA" id="ARBA00022630"/>
    </source>
</evidence>
<keyword evidence="7" id="KW-0732">Signal</keyword>
<dbReference type="PROSITE" id="PS51387">
    <property type="entry name" value="FAD_PCMH"/>
    <property type="match status" value="3"/>
</dbReference>
<evidence type="ECO:0000256" key="1">
    <source>
        <dbReference type="ARBA" id="ARBA00001974"/>
    </source>
</evidence>
<gene>
    <name evidence="14" type="ORF">AARE701A_LOCUS20592</name>
</gene>
<dbReference type="SUPFAM" id="SSF56176">
    <property type="entry name" value="FAD-binding/transporter-associated domain-like"/>
    <property type="match status" value="3"/>
</dbReference>
<dbReference type="InterPro" id="IPR016166">
    <property type="entry name" value="FAD-bd_PCMH"/>
</dbReference>
<proteinExistence type="inferred from homology"/>
<evidence type="ECO:0000313" key="14">
    <source>
        <dbReference type="EMBL" id="CAE6220826.1"/>
    </source>
</evidence>
<dbReference type="FunFam" id="3.30.43.10:FF:000004">
    <property type="entry name" value="Berberine bridge enzyme-like 15"/>
    <property type="match status" value="1"/>
</dbReference>
<evidence type="ECO:0000256" key="11">
    <source>
        <dbReference type="ARBA" id="ARBA00023157"/>
    </source>
</evidence>
<dbReference type="InterPro" id="IPR016167">
    <property type="entry name" value="FAD-bd_PCMH_sub1"/>
</dbReference>
<keyword evidence="10" id="KW-0560">Oxidoreductase</keyword>
<dbReference type="InterPro" id="IPR016169">
    <property type="entry name" value="FAD-bd_PCMH_sub2"/>
</dbReference>
<evidence type="ECO:0000256" key="8">
    <source>
        <dbReference type="ARBA" id="ARBA00022741"/>
    </source>
</evidence>
<dbReference type="GO" id="GO:0071949">
    <property type="term" value="F:FAD binding"/>
    <property type="evidence" value="ECO:0007669"/>
    <property type="project" value="InterPro"/>
</dbReference>
<evidence type="ECO:0000256" key="5">
    <source>
        <dbReference type="ARBA" id="ARBA00022525"/>
    </source>
</evidence>
<keyword evidence="8" id="KW-0547">Nucleotide-binding</keyword>
<name>A0A8S2AXZ0_ARAAE</name>
<evidence type="ECO:0000256" key="2">
    <source>
        <dbReference type="ARBA" id="ARBA00004191"/>
    </source>
</evidence>
<dbReference type="Proteomes" id="UP000682877">
    <property type="component" value="Chromosome 8"/>
</dbReference>
<dbReference type="Gene3D" id="3.30.465.10">
    <property type="match status" value="3"/>
</dbReference>
<reference evidence="14" key="1">
    <citation type="submission" date="2021-01" db="EMBL/GenBank/DDBJ databases">
        <authorList>
            <person name="Bezrukov I."/>
        </authorList>
    </citation>
    <scope>NUCLEOTIDE SEQUENCE</scope>
</reference>
<evidence type="ECO:0000256" key="3">
    <source>
        <dbReference type="ARBA" id="ARBA00005466"/>
    </source>
</evidence>
<evidence type="ECO:0000256" key="9">
    <source>
        <dbReference type="ARBA" id="ARBA00022827"/>
    </source>
</evidence>
<evidence type="ECO:0000256" key="4">
    <source>
        <dbReference type="ARBA" id="ARBA00022512"/>
    </source>
</evidence>
<comment type="cofactor">
    <cofactor evidence="1">
        <name>FAD</name>
        <dbReference type="ChEBI" id="CHEBI:57692"/>
    </cofactor>
</comment>
<dbReference type="PANTHER" id="PTHR32448">
    <property type="entry name" value="OS08G0158400 PROTEIN"/>
    <property type="match status" value="1"/>
</dbReference>
<feature type="domain" description="FAD-binding PCMH-type" evidence="13">
    <location>
        <begin position="1"/>
        <end position="176"/>
    </location>
</feature>
<protein>
    <recommendedName>
        <fullName evidence="13">FAD-binding PCMH-type domain-containing protein</fullName>
    </recommendedName>
</protein>
<dbReference type="Gene3D" id="3.40.462.20">
    <property type="match status" value="2"/>
</dbReference>
<dbReference type="InterPro" id="IPR006094">
    <property type="entry name" value="Oxid_FAD_bind_N"/>
</dbReference>